<comment type="caution">
    <text evidence="1">The sequence shown here is derived from an EMBL/GenBank/DDBJ whole genome shotgun (WGS) entry which is preliminary data.</text>
</comment>
<dbReference type="RefSeq" id="WP_130283408.1">
    <property type="nucleotide sequence ID" value="NZ_SGXT01000016.1"/>
</dbReference>
<sequence>MIHVEPLTQATSTTLTCDFCTNTVQHVAGTESPSMVEYFSRLGWIVRNDPDAAFVVICNRCRPLLEDLTIALDSALPRAIADRSKASS</sequence>
<keyword evidence="2" id="KW-1185">Reference proteome</keyword>
<reference evidence="1 2" key="1">
    <citation type="journal article" date="2015" name="Stand. Genomic Sci.">
        <title>Genomic Encyclopedia of Bacterial and Archaeal Type Strains, Phase III: the genomes of soil and plant-associated and newly described type strains.</title>
        <authorList>
            <person name="Whitman W.B."/>
            <person name="Woyke T."/>
            <person name="Klenk H.P."/>
            <person name="Zhou Y."/>
            <person name="Lilburn T.G."/>
            <person name="Beck B.J."/>
            <person name="De Vos P."/>
            <person name="Vandamme P."/>
            <person name="Eisen J.A."/>
            <person name="Garrity G."/>
            <person name="Hugenholtz P."/>
            <person name="Kyrpides N.C."/>
        </authorList>
    </citation>
    <scope>NUCLEOTIDE SEQUENCE [LARGE SCALE GENOMIC DNA]</scope>
    <source>
        <strain evidence="1 2">AC4r</strain>
    </source>
</reference>
<evidence type="ECO:0000313" key="1">
    <source>
        <dbReference type="EMBL" id="RZT59352.1"/>
    </source>
</evidence>
<gene>
    <name evidence="1" type="ORF">EV140_1957</name>
</gene>
<accession>A0A4Q7TJC9</accession>
<proteinExistence type="predicted"/>
<protein>
    <submittedName>
        <fullName evidence="1">Uncharacterized protein</fullName>
    </submittedName>
</protein>
<dbReference type="OrthoDB" id="9885291at2"/>
<dbReference type="EMBL" id="SGXT01000016">
    <property type="protein sequence ID" value="RZT59352.1"/>
    <property type="molecule type" value="Genomic_DNA"/>
</dbReference>
<dbReference type="Proteomes" id="UP000292408">
    <property type="component" value="Unassembled WGS sequence"/>
</dbReference>
<dbReference type="AlphaFoldDB" id="A0A4Q7TJC9"/>
<organism evidence="1 2">
    <name type="scientific">Microcella alkaliphila</name>
    <dbReference type="NCBI Taxonomy" id="279828"/>
    <lineage>
        <taxon>Bacteria</taxon>
        <taxon>Bacillati</taxon>
        <taxon>Actinomycetota</taxon>
        <taxon>Actinomycetes</taxon>
        <taxon>Micrococcales</taxon>
        <taxon>Microbacteriaceae</taxon>
        <taxon>Microcella</taxon>
    </lineage>
</organism>
<evidence type="ECO:0000313" key="2">
    <source>
        <dbReference type="Proteomes" id="UP000292408"/>
    </source>
</evidence>
<name>A0A4Q7TJC9_9MICO</name>